<dbReference type="Pfam" id="PF01966">
    <property type="entry name" value="HD"/>
    <property type="match status" value="1"/>
</dbReference>
<keyword evidence="3" id="KW-1185">Reference proteome</keyword>
<accession>A0ABZ0UCB5</accession>
<name>A0ABZ0UCB5_9FIRM</name>
<organism evidence="2 3">
    <name type="scientific">Blautia producta</name>
    <dbReference type="NCBI Taxonomy" id="33035"/>
    <lineage>
        <taxon>Bacteria</taxon>
        <taxon>Bacillati</taxon>
        <taxon>Bacillota</taxon>
        <taxon>Clostridia</taxon>
        <taxon>Lachnospirales</taxon>
        <taxon>Lachnospiraceae</taxon>
        <taxon>Blautia</taxon>
    </lineage>
</organism>
<dbReference type="EMBL" id="CP136422">
    <property type="protein sequence ID" value="WPX72891.1"/>
    <property type="molecule type" value="Genomic_DNA"/>
</dbReference>
<gene>
    <name evidence="2" type="ORF">BLCOC_12320</name>
</gene>
<dbReference type="SUPFAM" id="SSF109604">
    <property type="entry name" value="HD-domain/PDEase-like"/>
    <property type="match status" value="1"/>
</dbReference>
<reference evidence="2" key="1">
    <citation type="submission" date="2023-10" db="EMBL/GenBank/DDBJ databases">
        <title>Genome sequence of Blautia coccoides DSM 935.</title>
        <authorList>
            <person name="Boeer T."/>
            <person name="Bengelsdorf F.R."/>
            <person name="Daniel R."/>
            <person name="Poehlein A."/>
        </authorList>
    </citation>
    <scope>NUCLEOTIDE SEQUENCE [LARGE SCALE GENOMIC DNA]</scope>
    <source>
        <strain evidence="2">DSM 935</strain>
    </source>
</reference>
<dbReference type="Proteomes" id="UP001325248">
    <property type="component" value="Chromosome"/>
</dbReference>
<dbReference type="SMART" id="SM00471">
    <property type="entry name" value="HDc"/>
    <property type="match status" value="1"/>
</dbReference>
<evidence type="ECO:0000313" key="2">
    <source>
        <dbReference type="EMBL" id="WPX72891.1"/>
    </source>
</evidence>
<dbReference type="Gene3D" id="1.10.3210.10">
    <property type="entry name" value="Hypothetical protein af1432"/>
    <property type="match status" value="1"/>
</dbReference>
<dbReference type="InterPro" id="IPR006674">
    <property type="entry name" value="HD_domain"/>
</dbReference>
<dbReference type="InterPro" id="IPR003607">
    <property type="entry name" value="HD/PDEase_dom"/>
</dbReference>
<dbReference type="CDD" id="cd00077">
    <property type="entry name" value="HDc"/>
    <property type="match status" value="1"/>
</dbReference>
<evidence type="ECO:0000259" key="1">
    <source>
        <dbReference type="SMART" id="SM00471"/>
    </source>
</evidence>
<sequence length="203" mass="23250">MTMKACRIPFTECWTADKKNKFRQYYYDIWAKEDRKLKDKSRDMTRVNRIWNHSVYQSGLHNIEELERERIFCGHGVRHLLDTARLAYIENLEMGLGISKDMIYAAALLHDIGRGLQYTEGIPHHEGGVTIAGPILRECGFSDAETEEILDAIKGHRDASVKAARDLAGILYRADKGSRCCFSCPAEAECKWSAEKKNMYLTV</sequence>
<protein>
    <recommendedName>
        <fullName evidence="1">HD/PDEase domain-containing protein</fullName>
    </recommendedName>
</protein>
<proteinExistence type="predicted"/>
<evidence type="ECO:0000313" key="3">
    <source>
        <dbReference type="Proteomes" id="UP001325248"/>
    </source>
</evidence>
<feature type="domain" description="HD/PDEase" evidence="1">
    <location>
        <begin position="72"/>
        <end position="189"/>
    </location>
</feature>